<proteinExistence type="inferred from homology"/>
<protein>
    <submittedName>
        <fullName evidence="6">Aldehyde dehydrogenase family protein</fullName>
    </submittedName>
</protein>
<dbReference type="Pfam" id="PF00171">
    <property type="entry name" value="Aldedh"/>
    <property type="match status" value="1"/>
</dbReference>
<comment type="similarity">
    <text evidence="1 4">Belongs to the aldehyde dehydrogenase family.</text>
</comment>
<evidence type="ECO:0000256" key="2">
    <source>
        <dbReference type="ARBA" id="ARBA00023002"/>
    </source>
</evidence>
<dbReference type="OrthoDB" id="9812625at2"/>
<dbReference type="CDD" id="cd07102">
    <property type="entry name" value="ALDH_EDX86601"/>
    <property type="match status" value="1"/>
</dbReference>
<evidence type="ECO:0000313" key="6">
    <source>
        <dbReference type="EMBL" id="KAB0266001.1"/>
    </source>
</evidence>
<dbReference type="RefSeq" id="WP_150946392.1">
    <property type="nucleotide sequence ID" value="NZ_VCMV01000025.1"/>
</dbReference>
<dbReference type="InterPro" id="IPR016163">
    <property type="entry name" value="Ald_DH_C"/>
</dbReference>
<dbReference type="InterPro" id="IPR016161">
    <property type="entry name" value="Ald_DH/histidinol_DH"/>
</dbReference>
<sequence>MAETDIVCISPIDGRELVRRSLMAESAIDAAIAAARKAQKDWRAVPIAERAAKVGAFLDALLAMNQEVVPEIAQQMGRPVRYGGEFGGVEERARYMMRIAEDSLKPIPAENQKAGFRRMIKREPVGVVLVIAPWNYPYLTAINTIVPALMAGNAVLLKHASQTLLAGDRFQMAADRSGLPKGLFQNLVLSHDQTSRILGAGLVDHCNFTGSVSGGRSIERAAAGSFTSLGLELGGKDPAYVRADANIDHAIENLVDGAFFNSGQCCCGIERIYVHEKHYDAFVVGAVELVNKYVLGNPLDEKTTLGPMAHKRFADLVRGQNAEAVAKGAKAHIDTARFAADVGNTAYLAPQVLTGVDHSMSVMRDESFGPTVGIMKVANDEEAIRLMNDSPYGLSAAIWTSDVDAAESIGDRLETGTVFMNRCDYLDPALAWTGVKETGRGASLSRLAYESLTRPKSFHLRHDI</sequence>
<evidence type="ECO:0000256" key="3">
    <source>
        <dbReference type="PROSITE-ProRule" id="PRU10007"/>
    </source>
</evidence>
<keyword evidence="7" id="KW-1185">Reference proteome</keyword>
<dbReference type="InterPro" id="IPR016160">
    <property type="entry name" value="Ald_DH_CS_CYS"/>
</dbReference>
<dbReference type="Gene3D" id="3.40.605.10">
    <property type="entry name" value="Aldehyde Dehydrogenase, Chain A, domain 1"/>
    <property type="match status" value="1"/>
</dbReference>
<evidence type="ECO:0000256" key="4">
    <source>
        <dbReference type="RuleBase" id="RU003345"/>
    </source>
</evidence>
<keyword evidence="2 4" id="KW-0560">Oxidoreductase</keyword>
<comment type="caution">
    <text evidence="6">The sequence shown here is derived from an EMBL/GenBank/DDBJ whole genome shotgun (WGS) entry which is preliminary data.</text>
</comment>
<evidence type="ECO:0000313" key="7">
    <source>
        <dbReference type="Proteomes" id="UP000325684"/>
    </source>
</evidence>
<organism evidence="6 7">
    <name type="scientific">Microvirga brassicacearum</name>
    <dbReference type="NCBI Taxonomy" id="2580413"/>
    <lineage>
        <taxon>Bacteria</taxon>
        <taxon>Pseudomonadati</taxon>
        <taxon>Pseudomonadota</taxon>
        <taxon>Alphaproteobacteria</taxon>
        <taxon>Hyphomicrobiales</taxon>
        <taxon>Methylobacteriaceae</taxon>
        <taxon>Microvirga</taxon>
    </lineage>
</organism>
<feature type="domain" description="Aldehyde dehydrogenase" evidence="5">
    <location>
        <begin position="5"/>
        <end position="457"/>
    </location>
</feature>
<dbReference type="AlphaFoldDB" id="A0A5N3P8N0"/>
<dbReference type="InterPro" id="IPR016162">
    <property type="entry name" value="Ald_DH_N"/>
</dbReference>
<reference evidence="6 7" key="1">
    <citation type="journal article" date="2019" name="Microorganisms">
        <title>Genome Insights into the Novel Species Microvirga brassicacearum, a Rapeseed Endophyte with Biotechnological Potential.</title>
        <authorList>
            <person name="Jimenez-Gomez A."/>
            <person name="Saati-Santamaria Z."/>
            <person name="Igual J.M."/>
            <person name="Rivas R."/>
            <person name="Mateos P.F."/>
            <person name="Garcia-Fraile P."/>
        </authorList>
    </citation>
    <scope>NUCLEOTIDE SEQUENCE [LARGE SCALE GENOMIC DNA]</scope>
    <source>
        <strain evidence="6 7">CDVBN77</strain>
    </source>
</reference>
<accession>A0A5N3P8N0</accession>
<dbReference type="PROSITE" id="PS00687">
    <property type="entry name" value="ALDEHYDE_DEHYDR_GLU"/>
    <property type="match status" value="1"/>
</dbReference>
<evidence type="ECO:0000256" key="1">
    <source>
        <dbReference type="ARBA" id="ARBA00009986"/>
    </source>
</evidence>
<evidence type="ECO:0000259" key="5">
    <source>
        <dbReference type="Pfam" id="PF00171"/>
    </source>
</evidence>
<gene>
    <name evidence="6" type="ORF">FEZ63_16370</name>
</gene>
<dbReference type="InterPro" id="IPR029510">
    <property type="entry name" value="Ald_DH_CS_GLU"/>
</dbReference>
<dbReference type="SUPFAM" id="SSF53720">
    <property type="entry name" value="ALDH-like"/>
    <property type="match status" value="1"/>
</dbReference>
<dbReference type="GO" id="GO:0016620">
    <property type="term" value="F:oxidoreductase activity, acting on the aldehyde or oxo group of donors, NAD or NADP as acceptor"/>
    <property type="evidence" value="ECO:0007669"/>
    <property type="project" value="InterPro"/>
</dbReference>
<dbReference type="Gene3D" id="3.40.309.10">
    <property type="entry name" value="Aldehyde Dehydrogenase, Chain A, domain 2"/>
    <property type="match status" value="1"/>
</dbReference>
<feature type="active site" evidence="3">
    <location>
        <position position="232"/>
    </location>
</feature>
<dbReference type="EMBL" id="VCMV01000025">
    <property type="protein sequence ID" value="KAB0266001.1"/>
    <property type="molecule type" value="Genomic_DNA"/>
</dbReference>
<name>A0A5N3P8N0_9HYPH</name>
<dbReference type="FunFam" id="3.40.309.10:FF:000009">
    <property type="entry name" value="Aldehyde dehydrogenase A"/>
    <property type="match status" value="1"/>
</dbReference>
<dbReference type="PANTHER" id="PTHR11699">
    <property type="entry name" value="ALDEHYDE DEHYDROGENASE-RELATED"/>
    <property type="match status" value="1"/>
</dbReference>
<dbReference type="InterPro" id="IPR015590">
    <property type="entry name" value="Aldehyde_DH_dom"/>
</dbReference>
<dbReference type="Proteomes" id="UP000325684">
    <property type="component" value="Unassembled WGS sequence"/>
</dbReference>
<dbReference type="PROSITE" id="PS00070">
    <property type="entry name" value="ALDEHYDE_DEHYDR_CYS"/>
    <property type="match status" value="1"/>
</dbReference>